<reference evidence="9 10" key="1">
    <citation type="journal article" date="2016" name="Proc. Natl. Acad. Sci. U.S.A.">
        <title>Comparative genomics of biotechnologically important yeasts.</title>
        <authorList>
            <person name="Riley R."/>
            <person name="Haridas S."/>
            <person name="Wolfe K.H."/>
            <person name="Lopes M.R."/>
            <person name="Hittinger C.T."/>
            <person name="Goeker M."/>
            <person name="Salamov A.A."/>
            <person name="Wisecaver J.H."/>
            <person name="Long T.M."/>
            <person name="Calvey C.H."/>
            <person name="Aerts A.L."/>
            <person name="Barry K.W."/>
            <person name="Choi C."/>
            <person name="Clum A."/>
            <person name="Coughlan A.Y."/>
            <person name="Deshpande S."/>
            <person name="Douglass A.P."/>
            <person name="Hanson S.J."/>
            <person name="Klenk H.-P."/>
            <person name="LaButti K.M."/>
            <person name="Lapidus A."/>
            <person name="Lindquist E.A."/>
            <person name="Lipzen A.M."/>
            <person name="Meier-Kolthoff J.P."/>
            <person name="Ohm R.A."/>
            <person name="Otillar R.P."/>
            <person name="Pangilinan J.L."/>
            <person name="Peng Y."/>
            <person name="Rokas A."/>
            <person name="Rosa C.A."/>
            <person name="Scheuner C."/>
            <person name="Sibirny A.A."/>
            <person name="Slot J.C."/>
            <person name="Stielow J.B."/>
            <person name="Sun H."/>
            <person name="Kurtzman C.P."/>
            <person name="Blackwell M."/>
            <person name="Grigoriev I.V."/>
            <person name="Jeffries T.W."/>
        </authorList>
    </citation>
    <scope>NUCLEOTIDE SEQUENCE [LARGE SCALE GENOMIC DNA]</scope>
    <source>
        <strain evidence="9 10">NRRL Y-2026</strain>
    </source>
</reference>
<dbReference type="PANTHER" id="PTHR31126:SF48">
    <property type="entry name" value="INOSITOL PHOSPHATASE SIW14"/>
    <property type="match status" value="1"/>
</dbReference>
<dbReference type="PRINTS" id="PR01911">
    <property type="entry name" value="PFDSPHPHTASE"/>
</dbReference>
<dbReference type="PANTHER" id="PTHR31126">
    <property type="entry name" value="TYROSINE-PROTEIN PHOSPHATASE"/>
    <property type="match status" value="1"/>
</dbReference>
<dbReference type="PROSITE" id="PS50054">
    <property type="entry name" value="TYR_PHOSPHATASE_DUAL"/>
    <property type="match status" value="1"/>
</dbReference>
<dbReference type="AlphaFoldDB" id="A0A1E3NF19"/>
<gene>
    <name evidence="9" type="ORF">PICMEDRAFT_36868</name>
</gene>
<keyword evidence="10" id="KW-1185">Reference proteome</keyword>
<evidence type="ECO:0000259" key="8">
    <source>
        <dbReference type="PROSITE" id="PS50054"/>
    </source>
</evidence>
<dbReference type="InterPro" id="IPR020428">
    <property type="entry name" value="PFA-DSPs"/>
</dbReference>
<dbReference type="Gene3D" id="3.90.190.10">
    <property type="entry name" value="Protein tyrosine phosphatase superfamily"/>
    <property type="match status" value="1"/>
</dbReference>
<name>A0A1E3NF19_9ASCO</name>
<comment type="similarity">
    <text evidence="3">Belongs to the protein-tyrosine phosphatase family. Atypical dual-specificity phosphatase Siw14-like subfamily.</text>
</comment>
<dbReference type="SUPFAM" id="SSF52799">
    <property type="entry name" value="(Phosphotyrosine protein) phosphatases II"/>
    <property type="match status" value="1"/>
</dbReference>
<organism evidence="9 10">
    <name type="scientific">Pichia membranifaciens NRRL Y-2026</name>
    <dbReference type="NCBI Taxonomy" id="763406"/>
    <lineage>
        <taxon>Eukaryota</taxon>
        <taxon>Fungi</taxon>
        <taxon>Dikarya</taxon>
        <taxon>Ascomycota</taxon>
        <taxon>Saccharomycotina</taxon>
        <taxon>Pichiomycetes</taxon>
        <taxon>Pichiales</taxon>
        <taxon>Pichiaceae</taxon>
        <taxon>Pichia</taxon>
    </lineage>
</organism>
<dbReference type="InterPro" id="IPR004861">
    <property type="entry name" value="Siw14-like"/>
</dbReference>
<dbReference type="GeneID" id="30179728"/>
<dbReference type="Proteomes" id="UP000094455">
    <property type="component" value="Unassembled WGS sequence"/>
</dbReference>
<evidence type="ECO:0000313" key="10">
    <source>
        <dbReference type="Proteomes" id="UP000094455"/>
    </source>
</evidence>
<evidence type="ECO:0000256" key="3">
    <source>
        <dbReference type="ARBA" id="ARBA00044949"/>
    </source>
</evidence>
<proteinExistence type="inferred from homology"/>
<feature type="domain" description="Tyrosine-protein phosphatase" evidence="8">
    <location>
        <begin position="7"/>
        <end position="156"/>
    </location>
</feature>
<dbReference type="CDD" id="cd14528">
    <property type="entry name" value="PFA-DSP_Siw14"/>
    <property type="match status" value="1"/>
</dbReference>
<dbReference type="GO" id="GO:0016791">
    <property type="term" value="F:phosphatase activity"/>
    <property type="evidence" value="ECO:0007669"/>
    <property type="project" value="InterPro"/>
</dbReference>
<comment type="catalytic activity">
    <reaction evidence="6">
        <text>1,5-bis(diphospho)-1D-myo-inositol 2,3,4,6-tetrakisphosphate + H2O = 1-diphospho-1D-myo-inositol 2,3,4,5,6-pentakisphosphate + phosphate + 2 H(+)</text>
        <dbReference type="Rhea" id="RHEA:79699"/>
        <dbReference type="ChEBI" id="CHEBI:15377"/>
        <dbReference type="ChEBI" id="CHEBI:15378"/>
        <dbReference type="ChEBI" id="CHEBI:43474"/>
        <dbReference type="ChEBI" id="CHEBI:74946"/>
        <dbReference type="ChEBI" id="CHEBI:77983"/>
        <dbReference type="EC" id="3.6.1.52"/>
    </reaction>
    <physiologicalReaction direction="left-to-right" evidence="6">
        <dbReference type="Rhea" id="RHEA:79700"/>
    </physiologicalReaction>
</comment>
<comment type="catalytic activity">
    <reaction evidence="4">
        <text>5-diphospho-1D-myo-inositol 1,2,3,4,6-pentakisphosphate + H2O = 1D-myo-inositol hexakisphosphate + phosphate + H(+)</text>
        <dbReference type="Rhea" id="RHEA:22384"/>
        <dbReference type="ChEBI" id="CHEBI:15377"/>
        <dbReference type="ChEBI" id="CHEBI:15378"/>
        <dbReference type="ChEBI" id="CHEBI:43474"/>
        <dbReference type="ChEBI" id="CHEBI:58130"/>
        <dbReference type="ChEBI" id="CHEBI:58628"/>
        <dbReference type="EC" id="3.6.1.52"/>
    </reaction>
    <physiologicalReaction direction="left-to-right" evidence="4">
        <dbReference type="Rhea" id="RHEA:22385"/>
    </physiologicalReaction>
</comment>
<evidence type="ECO:0000256" key="4">
    <source>
        <dbReference type="ARBA" id="ARBA00047342"/>
    </source>
</evidence>
<keyword evidence="2" id="KW-0378">Hydrolase</keyword>
<dbReference type="Pfam" id="PF03162">
    <property type="entry name" value="Y_phosphatase2"/>
    <property type="match status" value="1"/>
</dbReference>
<dbReference type="RefSeq" id="XP_019015835.1">
    <property type="nucleotide sequence ID" value="XM_019163041.1"/>
</dbReference>
<accession>A0A1E3NF19</accession>
<dbReference type="FunFam" id="3.90.190.10:FF:000024">
    <property type="entry name" value="probable tyrosine-protein phosphatase At1g05000"/>
    <property type="match status" value="1"/>
</dbReference>
<sequence length="166" mass="19540">MYVPPENFARVCEGIYRSSFPRIENFEFLKSLGLRSILCLIPEEYPIENSKFNESNGIRFYQIGLSGNKEPFVKIKPELVTEAIKILISPENQPVLLHCNRGKHRTGCIVGCIRKLQKWSHSMIFDEYRKFAYPKERPLDQQFIEMYNGHEVEDFAVQNRLLPIQW</sequence>
<dbReference type="GO" id="GO:0052840">
    <property type="term" value="F:inositol diphosphate tetrakisphosphate diphosphatase activity"/>
    <property type="evidence" value="ECO:0007669"/>
    <property type="project" value="TreeGrafter"/>
</dbReference>
<dbReference type="InterPro" id="IPR020422">
    <property type="entry name" value="TYR_PHOSPHATASE_DUAL_dom"/>
</dbReference>
<comment type="catalytic activity">
    <reaction evidence="5">
        <text>3,5-bis(diphospho)-1D-myo-inositol 1,2,4,6-tetrakisphosphate + H2O = 3-diphospho-1D-myo-inositol 1,2,4,5,6-pentakisphosphate + phosphate + 2 H(+)</text>
        <dbReference type="Rhea" id="RHEA:56312"/>
        <dbReference type="ChEBI" id="CHEBI:15377"/>
        <dbReference type="ChEBI" id="CHEBI:15378"/>
        <dbReference type="ChEBI" id="CHEBI:43474"/>
        <dbReference type="ChEBI" id="CHEBI:140372"/>
        <dbReference type="ChEBI" id="CHEBI:140374"/>
        <dbReference type="EC" id="3.6.1.52"/>
    </reaction>
    <physiologicalReaction direction="left-to-right" evidence="5">
        <dbReference type="Rhea" id="RHEA:56313"/>
    </physiologicalReaction>
</comment>
<evidence type="ECO:0000256" key="6">
    <source>
        <dbReference type="ARBA" id="ARBA00047927"/>
    </source>
</evidence>
<protein>
    <recommendedName>
        <fullName evidence="1">diphosphoinositol-polyphosphate diphosphatase</fullName>
        <ecNumber evidence="1">3.6.1.52</ecNumber>
    </recommendedName>
</protein>
<dbReference type="OrthoDB" id="6375174at2759"/>
<dbReference type="EMBL" id="KV454006">
    <property type="protein sequence ID" value="ODQ44722.1"/>
    <property type="molecule type" value="Genomic_DNA"/>
</dbReference>
<dbReference type="GO" id="GO:0005737">
    <property type="term" value="C:cytoplasm"/>
    <property type="evidence" value="ECO:0007669"/>
    <property type="project" value="TreeGrafter"/>
</dbReference>
<evidence type="ECO:0000256" key="1">
    <source>
        <dbReference type="ARBA" id="ARBA00012527"/>
    </source>
</evidence>
<evidence type="ECO:0000256" key="5">
    <source>
        <dbReference type="ARBA" id="ARBA00047562"/>
    </source>
</evidence>
<comment type="catalytic activity">
    <reaction evidence="7">
        <text>6-diphospho-1D-myo-inositol pentakisphosphate + H2O = 1D-myo-inositol hexakisphosphate + phosphate + H(+)</text>
        <dbReference type="Rhea" id="RHEA:79703"/>
        <dbReference type="ChEBI" id="CHEBI:15377"/>
        <dbReference type="ChEBI" id="CHEBI:15378"/>
        <dbReference type="ChEBI" id="CHEBI:43474"/>
        <dbReference type="ChEBI" id="CHEBI:58130"/>
        <dbReference type="ChEBI" id="CHEBI:230534"/>
        <dbReference type="EC" id="3.6.1.52"/>
    </reaction>
    <physiologicalReaction direction="left-to-right" evidence="7">
        <dbReference type="Rhea" id="RHEA:79704"/>
    </physiologicalReaction>
</comment>
<dbReference type="STRING" id="763406.A0A1E3NF19"/>
<dbReference type="EC" id="3.6.1.52" evidence="1"/>
<dbReference type="InterPro" id="IPR016130">
    <property type="entry name" value="Tyr_Pase_AS"/>
</dbReference>
<dbReference type="PROSITE" id="PS00383">
    <property type="entry name" value="TYR_PHOSPHATASE_1"/>
    <property type="match status" value="1"/>
</dbReference>
<evidence type="ECO:0000256" key="7">
    <source>
        <dbReference type="ARBA" id="ARBA00048424"/>
    </source>
</evidence>
<evidence type="ECO:0000313" key="9">
    <source>
        <dbReference type="EMBL" id="ODQ44722.1"/>
    </source>
</evidence>
<dbReference type="InterPro" id="IPR029021">
    <property type="entry name" value="Prot-tyrosine_phosphatase-like"/>
</dbReference>
<evidence type="ECO:0000256" key="2">
    <source>
        <dbReference type="ARBA" id="ARBA00022801"/>
    </source>
</evidence>